<sequence>MMTEMDEFNGEFTHITAREIRHRDVILGGARAVTAPPETAITTGTVIVTTGVGTDTYAPDAPVYVFRPASACANEPCPECGTEPGEPCDWACLSYAALDDAAGTSPA</sequence>
<reference evidence="1 2" key="1">
    <citation type="submission" date="2019-06" db="EMBL/GenBank/DDBJ databases">
        <title>Sequencing the genomes of 1000 actinobacteria strains.</title>
        <authorList>
            <person name="Klenk H.-P."/>
        </authorList>
    </citation>
    <scope>NUCLEOTIDE SEQUENCE [LARGE SCALE GENOMIC DNA]</scope>
    <source>
        <strain evidence="1 2">DSM 102200</strain>
    </source>
</reference>
<protein>
    <submittedName>
        <fullName evidence="1">Uncharacterized protein</fullName>
    </submittedName>
</protein>
<evidence type="ECO:0000313" key="2">
    <source>
        <dbReference type="Proteomes" id="UP000316096"/>
    </source>
</evidence>
<organism evidence="1 2">
    <name type="scientific">Actinoallomurus bryophytorum</name>
    <dbReference type="NCBI Taxonomy" id="1490222"/>
    <lineage>
        <taxon>Bacteria</taxon>
        <taxon>Bacillati</taxon>
        <taxon>Actinomycetota</taxon>
        <taxon>Actinomycetes</taxon>
        <taxon>Streptosporangiales</taxon>
        <taxon>Thermomonosporaceae</taxon>
        <taxon>Actinoallomurus</taxon>
    </lineage>
</organism>
<proteinExistence type="predicted"/>
<accession>A0A543CHK2</accession>
<dbReference type="AlphaFoldDB" id="A0A543CHK2"/>
<evidence type="ECO:0000313" key="1">
    <source>
        <dbReference type="EMBL" id="TQL96582.1"/>
    </source>
</evidence>
<dbReference type="Proteomes" id="UP000316096">
    <property type="component" value="Unassembled WGS sequence"/>
</dbReference>
<keyword evidence="2" id="KW-1185">Reference proteome</keyword>
<comment type="caution">
    <text evidence="1">The sequence shown here is derived from an EMBL/GenBank/DDBJ whole genome shotgun (WGS) entry which is preliminary data.</text>
</comment>
<dbReference type="EMBL" id="VFOZ01000001">
    <property type="protein sequence ID" value="TQL96582.1"/>
    <property type="molecule type" value="Genomic_DNA"/>
</dbReference>
<gene>
    <name evidence="1" type="ORF">FB559_2121</name>
</gene>
<name>A0A543CHK2_9ACTN</name>